<feature type="region of interest" description="Disordered" evidence="2">
    <location>
        <begin position="215"/>
        <end position="259"/>
    </location>
</feature>
<evidence type="ECO:0000256" key="2">
    <source>
        <dbReference type="SAM" id="MobiDB-lite"/>
    </source>
</evidence>
<feature type="compositionally biased region" description="Acidic residues" evidence="2">
    <location>
        <begin position="225"/>
        <end position="243"/>
    </location>
</feature>
<dbReference type="Pfam" id="PF13923">
    <property type="entry name" value="zf-C3HC4_2"/>
    <property type="match status" value="1"/>
</dbReference>
<dbReference type="GO" id="GO:0061630">
    <property type="term" value="F:ubiquitin protein ligase activity"/>
    <property type="evidence" value="ECO:0007669"/>
    <property type="project" value="TreeGrafter"/>
</dbReference>
<keyword evidence="5" id="KW-1185">Reference proteome</keyword>
<name>A0A0C9LWD2_9FUNG</name>
<feature type="region of interest" description="Disordered" evidence="2">
    <location>
        <begin position="1"/>
        <end position="59"/>
    </location>
</feature>
<dbReference type="EMBL" id="DF836488">
    <property type="protein sequence ID" value="GAN08320.1"/>
    <property type="molecule type" value="Genomic_DNA"/>
</dbReference>
<dbReference type="STRING" id="91626.A0A0C9LWD2"/>
<dbReference type="PANTHER" id="PTHR13459:SF1">
    <property type="entry name" value="E3 UBIQUITIN-PROTEIN LIGASE RNF220 ISOFORM X1"/>
    <property type="match status" value="1"/>
</dbReference>
<evidence type="ECO:0000259" key="3">
    <source>
        <dbReference type="PROSITE" id="PS50089"/>
    </source>
</evidence>
<dbReference type="Proteomes" id="UP000053815">
    <property type="component" value="Unassembled WGS sequence"/>
</dbReference>
<feature type="compositionally biased region" description="Polar residues" evidence="2">
    <location>
        <begin position="246"/>
        <end position="256"/>
    </location>
</feature>
<dbReference type="InterPro" id="IPR052443">
    <property type="entry name" value="E3_ubiq-ligase_RNF220-like"/>
</dbReference>
<evidence type="ECO:0000313" key="5">
    <source>
        <dbReference type="Proteomes" id="UP000053815"/>
    </source>
</evidence>
<dbReference type="GO" id="GO:0008270">
    <property type="term" value="F:zinc ion binding"/>
    <property type="evidence" value="ECO:0007669"/>
    <property type="project" value="UniProtKB-KW"/>
</dbReference>
<dbReference type="AlphaFoldDB" id="A0A0C9LWD2"/>
<dbReference type="CDD" id="cd16563">
    <property type="entry name" value="RING-HC_RNF220"/>
    <property type="match status" value="1"/>
</dbReference>
<dbReference type="OrthoDB" id="6270329at2759"/>
<evidence type="ECO:0000256" key="1">
    <source>
        <dbReference type="PROSITE-ProRule" id="PRU00175"/>
    </source>
</evidence>
<keyword evidence="1" id="KW-0479">Metal-binding</keyword>
<dbReference type="PANTHER" id="PTHR13459">
    <property type="entry name" value="E3 UBIQUITIN-PROTEIN LIGASE RNF220 ISOFORM X1"/>
    <property type="match status" value="1"/>
</dbReference>
<proteinExistence type="predicted"/>
<keyword evidence="1" id="KW-0863">Zinc-finger</keyword>
<feature type="domain" description="RING-type" evidence="3">
    <location>
        <begin position="410"/>
        <end position="449"/>
    </location>
</feature>
<dbReference type="GO" id="GO:0016567">
    <property type="term" value="P:protein ubiquitination"/>
    <property type="evidence" value="ECO:0007669"/>
    <property type="project" value="TreeGrafter"/>
</dbReference>
<feature type="compositionally biased region" description="Polar residues" evidence="2">
    <location>
        <begin position="30"/>
        <end position="43"/>
    </location>
</feature>
<dbReference type="InterPro" id="IPR031824">
    <property type="entry name" value="RNF220_mid"/>
</dbReference>
<dbReference type="SUPFAM" id="SSF57850">
    <property type="entry name" value="RING/U-box"/>
    <property type="match status" value="1"/>
</dbReference>
<gene>
    <name evidence="4" type="ORF">MAM1_0199c07829</name>
</gene>
<evidence type="ECO:0000313" key="4">
    <source>
        <dbReference type="EMBL" id="GAN08320.1"/>
    </source>
</evidence>
<reference evidence="4" key="1">
    <citation type="submission" date="2014-09" db="EMBL/GenBank/DDBJ databases">
        <title>Draft genome sequence of an oleaginous Mucoromycotina fungus Mucor ambiguus NBRC6742.</title>
        <authorList>
            <person name="Takeda I."/>
            <person name="Yamane N."/>
            <person name="Morita T."/>
            <person name="Tamano K."/>
            <person name="Machida M."/>
            <person name="Baker S."/>
            <person name="Koike H."/>
        </authorList>
    </citation>
    <scope>NUCLEOTIDE SEQUENCE</scope>
    <source>
        <strain evidence="4">NBRC 6742</strain>
    </source>
</reference>
<dbReference type="InterPro" id="IPR040178">
    <property type="entry name" value="RNF220_RING"/>
</dbReference>
<dbReference type="Pfam" id="PF15926">
    <property type="entry name" value="RNF220"/>
    <property type="match status" value="1"/>
</dbReference>
<dbReference type="Gene3D" id="3.30.40.10">
    <property type="entry name" value="Zinc/RING finger domain, C3HC4 (zinc finger)"/>
    <property type="match status" value="1"/>
</dbReference>
<dbReference type="InterPro" id="IPR001841">
    <property type="entry name" value="Znf_RING"/>
</dbReference>
<protein>
    <submittedName>
        <fullName evidence="4">E3 ubiquitin-protein ligase Rnf220-like</fullName>
    </submittedName>
</protein>
<dbReference type="PROSITE" id="PS50089">
    <property type="entry name" value="ZF_RING_2"/>
    <property type="match status" value="1"/>
</dbReference>
<organism evidence="4">
    <name type="scientific">Mucor ambiguus</name>
    <dbReference type="NCBI Taxonomy" id="91626"/>
    <lineage>
        <taxon>Eukaryota</taxon>
        <taxon>Fungi</taxon>
        <taxon>Fungi incertae sedis</taxon>
        <taxon>Mucoromycota</taxon>
        <taxon>Mucoromycotina</taxon>
        <taxon>Mucoromycetes</taxon>
        <taxon>Mucorales</taxon>
        <taxon>Mucorineae</taxon>
        <taxon>Mucoraceae</taxon>
        <taxon>Mucor</taxon>
    </lineage>
</organism>
<sequence>MASPPKDQHYFNQEQPRKRSKVSRRELDTLNDNNSKRGTQSPKQKIFRHHPNHSHTAAHRDLPKCPVCEYRIDPKYWAEHYQYELNRLSEPSSEAYANPINKNHGKRGAAVAARRQLEGSSKGKKKASVHQETLEKIQKNRYKRKDCLKQIIDSNSYDATTSTAAADDSHHVALMLQQEENDADVQTCFICQQRLFGDLEDINRHIDQCLSNPAATAMEESDHPIEEEEEEEEAYVGEDEDEDHVNTNTPAQQASPASWEEYEWAGQVRVRASAMMEGGYGGAGFATASKIEVDEDDEDLDVEDDDAAQFGETQYTERDIVVNMDDNNENDSALREMVSGGSVRTPTSEGDQQRQEFEATVSVSGWDQHLKKESHYTKSSSPSKNQSSLVIDSLKARIHELESASKSSNCLICLENYKTPLTSIVCWHVHCEQCWLHTLGTKKLCPQCQKITTPADLRRIYL</sequence>
<dbReference type="InterPro" id="IPR013083">
    <property type="entry name" value="Znf_RING/FYVE/PHD"/>
</dbReference>
<dbReference type="Gene3D" id="3.30.160.60">
    <property type="entry name" value="Classic Zinc Finger"/>
    <property type="match status" value="1"/>
</dbReference>
<keyword evidence="1" id="KW-0862">Zinc</keyword>
<accession>A0A0C9LWD2</accession>
<feature type="compositionally biased region" description="Basic residues" evidence="2">
    <location>
        <begin position="45"/>
        <end position="57"/>
    </location>
</feature>